<dbReference type="InParanoid" id="Q756C0"/>
<dbReference type="RefSeq" id="NP_985203.1">
    <property type="nucleotide sequence ID" value="NM_210557.1"/>
</dbReference>
<evidence type="ECO:0000256" key="9">
    <source>
        <dbReference type="ARBA" id="ARBA00023180"/>
    </source>
</evidence>
<keyword evidence="8" id="KW-1015">Disulfide bond</keyword>
<evidence type="ECO:0000256" key="3">
    <source>
        <dbReference type="ARBA" id="ARBA00007528"/>
    </source>
</evidence>
<dbReference type="GO" id="GO:0098552">
    <property type="term" value="C:side of membrane"/>
    <property type="evidence" value="ECO:0007669"/>
    <property type="project" value="UniProtKB-KW"/>
</dbReference>
<dbReference type="HOGENOM" id="CLU_021855_1_2_1"/>
<keyword evidence="9" id="KW-0325">Glycoprotein</keyword>
<dbReference type="GO" id="GO:0009277">
    <property type="term" value="C:fungal-type cell wall"/>
    <property type="evidence" value="ECO:0000318"/>
    <property type="project" value="GO_Central"/>
</dbReference>
<evidence type="ECO:0000256" key="5">
    <source>
        <dbReference type="ARBA" id="ARBA00022679"/>
    </source>
</evidence>
<dbReference type="GO" id="GO:0005886">
    <property type="term" value="C:plasma membrane"/>
    <property type="evidence" value="ECO:0007669"/>
    <property type="project" value="UniProtKB-SubCell"/>
</dbReference>
<dbReference type="InterPro" id="IPR004886">
    <property type="entry name" value="Glucanosyltransferase"/>
</dbReference>
<dbReference type="GO" id="GO:0016740">
    <property type="term" value="F:transferase activity"/>
    <property type="evidence" value="ECO:0007669"/>
    <property type="project" value="UniProtKB-KW"/>
</dbReference>
<comment type="function">
    <text evidence="12">Splits internally a 1,3-beta-glucan molecule and transfers the newly generated reducing end (the donor) to the non-reducing end of another 1,3-beta-glucan molecule (the acceptor) forming a 1,3-beta linkage, resulting in the elongation of 1,3-beta-glucan chains in the cell wall.</text>
</comment>
<comment type="subcellular location">
    <subcellularLocation>
        <location evidence="1">Cell envelope</location>
    </subcellularLocation>
    <subcellularLocation>
        <location evidence="12">Cell membrane</location>
        <topology evidence="12">Lipid-anchor</topology>
        <topology evidence="12">GPI-anchor</topology>
    </subcellularLocation>
    <subcellularLocation>
        <location evidence="2">Membrane</location>
        <topology evidence="2">Lipid-anchor</topology>
        <topology evidence="2">GPI-anchor</topology>
    </subcellularLocation>
</comment>
<accession>Q756C0</accession>
<name>Q756C0_EREGS</name>
<comment type="similarity">
    <text evidence="3 12">Belongs to the glycosyl hydrolase 72 family.</text>
</comment>
<keyword evidence="7 12" id="KW-0472">Membrane</keyword>
<dbReference type="KEGG" id="ago:AGOS_AER347W"/>
<evidence type="ECO:0000256" key="12">
    <source>
        <dbReference type="RuleBase" id="RU361209"/>
    </source>
</evidence>
<dbReference type="FunFam" id="3.20.20.80:FF:000032">
    <property type="entry name" value="1,3-beta-glucanosyltransferase"/>
    <property type="match status" value="1"/>
</dbReference>
<dbReference type="GO" id="GO:0071970">
    <property type="term" value="P:fungal-type cell wall (1-&gt;3)-beta-D-glucan biosynthetic process"/>
    <property type="evidence" value="ECO:0000318"/>
    <property type="project" value="GO_Central"/>
</dbReference>
<proteinExistence type="inferred from homology"/>
<dbReference type="SUPFAM" id="SSF51445">
    <property type="entry name" value="(Trans)glycosidases"/>
    <property type="match status" value="1"/>
</dbReference>
<evidence type="ECO:0000313" key="13">
    <source>
        <dbReference type="EMBL" id="AAS53027.1"/>
    </source>
</evidence>
<evidence type="ECO:0000256" key="11">
    <source>
        <dbReference type="ARBA" id="ARBA00023316"/>
    </source>
</evidence>
<dbReference type="EC" id="2.4.1.-" evidence="12"/>
<keyword evidence="4 12" id="KW-0336">GPI-anchor</keyword>
<dbReference type="Gene3D" id="3.20.20.80">
    <property type="entry name" value="Glycosidases"/>
    <property type="match status" value="1"/>
</dbReference>
<keyword evidence="11" id="KW-0961">Cell wall biogenesis/degradation</keyword>
<dbReference type="AlphaFoldDB" id="Q756C0"/>
<keyword evidence="10 12" id="KW-0449">Lipoprotein</keyword>
<sequence length="489" mass="54433">MVSVRTAALVTLLGQYAQAILPIHLKGDRFIRPASPTSEADDNNAFFVIGIDYQPGGSSAYDGRNGRDVLSDEELCARDAAVFQQLGVNTIRIYSLNPDLNHDKCMTILNNAGIYVILDVNSGNYGESLNRADPSGSYNEDYLRRVFKFIDAFKNYPNVLGFFAGNEIINDERNYAEINPQYIRAVQRDIKQYIEKHANRKIPVGYSAAQVLELQKPTLNYLQCNSKDGTTEDEDLEDSRSDFFGLNTYKWCSSSHNWQTSGYAEMNQTYADTIIPLIFSEYGCNQRTPRTFEETTDGLYGGLTHSFSGGLIYEYSNEGNNYGLVEIEHNGNIRYRKDFEHLQQRYRSLKIPQIKESLLEDKLFICSDEKVGDKRFGTKDFKIPEQPKGIADMIKDGAKGSNTGSILSNYAGPTTFRYTIYDSDNKVVPATVSYDPANFQNSLGTVVSVSAPSSTQSEPASSSKNAAALPTYLAKCGISLLLVSLASLL</sequence>
<organism evidence="13 14">
    <name type="scientific">Eremothecium gossypii (strain ATCC 10895 / CBS 109.51 / FGSC 9923 / NRRL Y-1056)</name>
    <name type="common">Yeast</name>
    <name type="synonym">Ashbya gossypii</name>
    <dbReference type="NCBI Taxonomy" id="284811"/>
    <lineage>
        <taxon>Eukaryota</taxon>
        <taxon>Fungi</taxon>
        <taxon>Dikarya</taxon>
        <taxon>Ascomycota</taxon>
        <taxon>Saccharomycotina</taxon>
        <taxon>Saccharomycetes</taxon>
        <taxon>Saccharomycetales</taxon>
        <taxon>Saccharomycetaceae</taxon>
        <taxon>Eremothecium</taxon>
    </lineage>
</organism>
<dbReference type="GeneID" id="4621418"/>
<dbReference type="PANTHER" id="PTHR31468">
    <property type="entry name" value="1,3-BETA-GLUCANOSYLTRANSFERASE GAS1"/>
    <property type="match status" value="1"/>
</dbReference>
<evidence type="ECO:0000256" key="8">
    <source>
        <dbReference type="ARBA" id="ARBA00023157"/>
    </source>
</evidence>
<dbReference type="Pfam" id="PF03198">
    <property type="entry name" value="Glyco_hydro_72"/>
    <property type="match status" value="1"/>
</dbReference>
<reference evidence="13 14" key="1">
    <citation type="journal article" date="2004" name="Science">
        <title>The Ashbya gossypii genome as a tool for mapping the ancient Saccharomyces cerevisiae genome.</title>
        <authorList>
            <person name="Dietrich F.S."/>
            <person name="Voegeli S."/>
            <person name="Brachat S."/>
            <person name="Lerch A."/>
            <person name="Gates K."/>
            <person name="Steiner S."/>
            <person name="Mohr C."/>
            <person name="Pohlmann R."/>
            <person name="Luedi P."/>
            <person name="Choi S."/>
            <person name="Wing R.A."/>
            <person name="Flavier A."/>
            <person name="Gaffney T.D."/>
            <person name="Philippsen P."/>
        </authorList>
    </citation>
    <scope>NUCLEOTIDE SEQUENCE [LARGE SCALE GENOMIC DNA]</scope>
    <source>
        <strain evidence="14">ATCC 10895 / CBS 109.51 / FGSC 9923 / NRRL Y-1056</strain>
    </source>
</reference>
<evidence type="ECO:0000256" key="1">
    <source>
        <dbReference type="ARBA" id="ARBA00004196"/>
    </source>
</evidence>
<evidence type="ECO:0000256" key="6">
    <source>
        <dbReference type="ARBA" id="ARBA00022729"/>
    </source>
</evidence>
<dbReference type="PANTHER" id="PTHR31468:SF4">
    <property type="entry name" value="1,3-BETA-GLUCANOSYLTRANSFERASE GAS3-RELATED"/>
    <property type="match status" value="1"/>
</dbReference>
<gene>
    <name evidence="13" type="ORF">AGOS_AER347W</name>
</gene>
<dbReference type="eggNOG" id="ENOG502QRZZ">
    <property type="taxonomic scope" value="Eukaryota"/>
</dbReference>
<dbReference type="GO" id="GO:0031505">
    <property type="term" value="P:fungal-type cell wall organization"/>
    <property type="evidence" value="ECO:0000318"/>
    <property type="project" value="GO_Central"/>
</dbReference>
<dbReference type="EMBL" id="AE016818">
    <property type="protein sequence ID" value="AAS53027.1"/>
    <property type="molecule type" value="Genomic_DNA"/>
</dbReference>
<dbReference type="OMA" id="HDKCMTI"/>
<dbReference type="CAZy" id="GH72">
    <property type="family name" value="Glycoside Hydrolase Family 72"/>
</dbReference>
<protein>
    <recommendedName>
        <fullName evidence="12">1,3-beta-glucanosyltransferase</fullName>
        <ecNumber evidence="12">2.4.1.-</ecNumber>
    </recommendedName>
</protein>
<keyword evidence="6" id="KW-0732">Signal</keyword>
<evidence type="ECO:0000256" key="2">
    <source>
        <dbReference type="ARBA" id="ARBA00004589"/>
    </source>
</evidence>
<reference evidence="14" key="2">
    <citation type="journal article" date="2013" name="G3 (Bethesda)">
        <title>Genomes of Ashbya fungi isolated from insects reveal four mating-type loci, numerous translocations, lack of transposons, and distinct gene duplications.</title>
        <authorList>
            <person name="Dietrich F.S."/>
            <person name="Voegeli S."/>
            <person name="Kuo S."/>
            <person name="Philippsen P."/>
        </authorList>
    </citation>
    <scope>GENOME REANNOTATION</scope>
    <source>
        <strain evidence="14">ATCC 10895 / CBS 109.51 / FGSC 9923 / NRRL Y-1056</strain>
    </source>
</reference>
<evidence type="ECO:0000256" key="4">
    <source>
        <dbReference type="ARBA" id="ARBA00022622"/>
    </source>
</evidence>
<dbReference type="OrthoDB" id="421038at2759"/>
<dbReference type="InterPro" id="IPR017853">
    <property type="entry name" value="GH"/>
</dbReference>
<evidence type="ECO:0000256" key="7">
    <source>
        <dbReference type="ARBA" id="ARBA00023136"/>
    </source>
</evidence>
<evidence type="ECO:0000313" key="14">
    <source>
        <dbReference type="Proteomes" id="UP000000591"/>
    </source>
</evidence>
<dbReference type="Proteomes" id="UP000000591">
    <property type="component" value="Chromosome V"/>
</dbReference>
<keyword evidence="14" id="KW-1185">Reference proteome</keyword>
<dbReference type="FunCoup" id="Q756C0">
    <property type="interactions" value="95"/>
</dbReference>
<evidence type="ECO:0000256" key="10">
    <source>
        <dbReference type="ARBA" id="ARBA00023288"/>
    </source>
</evidence>
<keyword evidence="5 12" id="KW-0808">Transferase</keyword>